<name>A0A1T4ZVI2_9BACT</name>
<keyword evidence="8" id="KW-0547">Nucleotide-binding</keyword>
<evidence type="ECO:0000259" key="12">
    <source>
        <dbReference type="PROSITE" id="PS51163"/>
    </source>
</evidence>
<dbReference type="GO" id="GO:0006450">
    <property type="term" value="P:regulation of translational fidelity"/>
    <property type="evidence" value="ECO:0007669"/>
    <property type="project" value="TreeGrafter"/>
</dbReference>
<comment type="catalytic activity">
    <reaction evidence="11">
        <text>L-threonine + hydrogencarbonate + ATP = L-threonylcarbamoyladenylate + diphosphate + H2O</text>
        <dbReference type="Rhea" id="RHEA:36407"/>
        <dbReference type="ChEBI" id="CHEBI:15377"/>
        <dbReference type="ChEBI" id="CHEBI:17544"/>
        <dbReference type="ChEBI" id="CHEBI:30616"/>
        <dbReference type="ChEBI" id="CHEBI:33019"/>
        <dbReference type="ChEBI" id="CHEBI:57926"/>
        <dbReference type="ChEBI" id="CHEBI:73682"/>
        <dbReference type="EC" id="2.7.7.87"/>
    </reaction>
</comment>
<evidence type="ECO:0000256" key="3">
    <source>
        <dbReference type="ARBA" id="ARBA00012584"/>
    </source>
</evidence>
<evidence type="ECO:0000256" key="1">
    <source>
        <dbReference type="ARBA" id="ARBA00004496"/>
    </source>
</evidence>
<dbReference type="EMBL" id="FUYQ01000001">
    <property type="protein sequence ID" value="SKB26781.1"/>
    <property type="molecule type" value="Genomic_DNA"/>
</dbReference>
<evidence type="ECO:0000256" key="9">
    <source>
        <dbReference type="ARBA" id="ARBA00022840"/>
    </source>
</evidence>
<evidence type="ECO:0000256" key="7">
    <source>
        <dbReference type="ARBA" id="ARBA00022695"/>
    </source>
</evidence>
<sequence length="186" mass="20581">MIEEIKKTCEVLQAGGIILYPTDTVWGIGCDATNEEAVKKVYELKRRVDNKAMLVLTDNPAKLNMYVSRIPDIAWDLIEVADKPLTIIYPKAKNLAANLLADDQSVGIRITNETFSKTLCERFRKPIVSTSANISGQPSPSNFNEISEEIKAGVDYVVNFRQDEKIKANPSGIIKLGEGGVVQVIR</sequence>
<dbReference type="Pfam" id="PF01300">
    <property type="entry name" value="Sua5_yciO_yrdC"/>
    <property type="match status" value="1"/>
</dbReference>
<dbReference type="GO" id="GO:0005524">
    <property type="term" value="F:ATP binding"/>
    <property type="evidence" value="ECO:0007669"/>
    <property type="project" value="UniProtKB-KW"/>
</dbReference>
<evidence type="ECO:0000256" key="11">
    <source>
        <dbReference type="ARBA" id="ARBA00048366"/>
    </source>
</evidence>
<gene>
    <name evidence="13" type="ORF">SAMN05660349_00184</name>
</gene>
<dbReference type="InterPro" id="IPR006070">
    <property type="entry name" value="Sua5-like_dom"/>
</dbReference>
<reference evidence="14" key="1">
    <citation type="submission" date="2017-02" db="EMBL/GenBank/DDBJ databases">
        <authorList>
            <person name="Varghese N."/>
            <person name="Submissions S."/>
        </authorList>
    </citation>
    <scope>NUCLEOTIDE SEQUENCE [LARGE SCALE GENOMIC DNA]</scope>
    <source>
        <strain evidence="14">DSM 24967</strain>
    </source>
</reference>
<comment type="similarity">
    <text evidence="2">Belongs to the SUA5 family.</text>
</comment>
<keyword evidence="5" id="KW-0808">Transferase</keyword>
<dbReference type="InterPro" id="IPR017945">
    <property type="entry name" value="DHBP_synth_RibB-like_a/b_dom"/>
</dbReference>
<dbReference type="GO" id="GO:0005737">
    <property type="term" value="C:cytoplasm"/>
    <property type="evidence" value="ECO:0007669"/>
    <property type="project" value="UniProtKB-SubCell"/>
</dbReference>
<dbReference type="GO" id="GO:0003725">
    <property type="term" value="F:double-stranded RNA binding"/>
    <property type="evidence" value="ECO:0007669"/>
    <property type="project" value="InterPro"/>
</dbReference>
<comment type="subcellular location">
    <subcellularLocation>
        <location evidence="1">Cytoplasm</location>
    </subcellularLocation>
</comment>
<dbReference type="PANTHER" id="PTHR17490">
    <property type="entry name" value="SUA5"/>
    <property type="match status" value="1"/>
</dbReference>
<evidence type="ECO:0000256" key="5">
    <source>
        <dbReference type="ARBA" id="ARBA00022679"/>
    </source>
</evidence>
<dbReference type="PANTHER" id="PTHR17490:SF16">
    <property type="entry name" value="THREONYLCARBAMOYL-AMP SYNTHASE"/>
    <property type="match status" value="1"/>
</dbReference>
<evidence type="ECO:0000256" key="2">
    <source>
        <dbReference type="ARBA" id="ARBA00007663"/>
    </source>
</evidence>
<protein>
    <recommendedName>
        <fullName evidence="10">L-threonylcarbamoyladenylate synthase</fullName>
        <ecNumber evidence="3">2.7.7.87</ecNumber>
    </recommendedName>
    <alternativeName>
        <fullName evidence="10">L-threonylcarbamoyladenylate synthase</fullName>
    </alternativeName>
</protein>
<evidence type="ECO:0000256" key="4">
    <source>
        <dbReference type="ARBA" id="ARBA00022490"/>
    </source>
</evidence>
<evidence type="ECO:0000256" key="10">
    <source>
        <dbReference type="ARBA" id="ARBA00029774"/>
    </source>
</evidence>
<evidence type="ECO:0000313" key="14">
    <source>
        <dbReference type="Proteomes" id="UP000190852"/>
    </source>
</evidence>
<dbReference type="InterPro" id="IPR050156">
    <property type="entry name" value="TC-AMP_synthase_SUA5"/>
</dbReference>
<dbReference type="NCBIfam" id="TIGR00057">
    <property type="entry name" value="L-threonylcarbamoyladenylate synthase"/>
    <property type="match status" value="1"/>
</dbReference>
<dbReference type="AlphaFoldDB" id="A0A1T4ZVI2"/>
<evidence type="ECO:0000256" key="6">
    <source>
        <dbReference type="ARBA" id="ARBA00022694"/>
    </source>
</evidence>
<dbReference type="RefSeq" id="WP_079682070.1">
    <property type="nucleotide sequence ID" value="NZ_FUYQ01000001.1"/>
</dbReference>
<evidence type="ECO:0000256" key="8">
    <source>
        <dbReference type="ARBA" id="ARBA00022741"/>
    </source>
</evidence>
<dbReference type="PROSITE" id="PS51163">
    <property type="entry name" value="YRDC"/>
    <property type="match status" value="1"/>
</dbReference>
<keyword evidence="7" id="KW-0548">Nucleotidyltransferase</keyword>
<accession>A0A1T4ZVI2</accession>
<dbReference type="GO" id="GO:0061710">
    <property type="term" value="F:L-threonylcarbamoyladenylate synthase"/>
    <property type="evidence" value="ECO:0007669"/>
    <property type="project" value="UniProtKB-EC"/>
</dbReference>
<keyword evidence="4" id="KW-0963">Cytoplasm</keyword>
<keyword evidence="9" id="KW-0067">ATP-binding</keyword>
<dbReference type="Proteomes" id="UP000190852">
    <property type="component" value="Unassembled WGS sequence"/>
</dbReference>
<proteinExistence type="inferred from homology"/>
<dbReference type="Gene3D" id="3.90.870.10">
    <property type="entry name" value="DHBP synthase"/>
    <property type="match status" value="1"/>
</dbReference>
<dbReference type="GO" id="GO:0008033">
    <property type="term" value="P:tRNA processing"/>
    <property type="evidence" value="ECO:0007669"/>
    <property type="project" value="UniProtKB-KW"/>
</dbReference>
<feature type="domain" description="YrdC-like" evidence="12">
    <location>
        <begin position="2"/>
        <end position="186"/>
    </location>
</feature>
<keyword evidence="14" id="KW-1185">Reference proteome</keyword>
<dbReference type="GO" id="GO:0000049">
    <property type="term" value="F:tRNA binding"/>
    <property type="evidence" value="ECO:0007669"/>
    <property type="project" value="TreeGrafter"/>
</dbReference>
<dbReference type="SUPFAM" id="SSF55821">
    <property type="entry name" value="YrdC/RibB"/>
    <property type="match status" value="1"/>
</dbReference>
<evidence type="ECO:0000313" key="13">
    <source>
        <dbReference type="EMBL" id="SKB26781.1"/>
    </source>
</evidence>
<dbReference type="EC" id="2.7.7.87" evidence="3"/>
<keyword evidence="6" id="KW-0819">tRNA processing</keyword>
<organism evidence="13 14">
    <name type="scientific">Parabacteroides chartae</name>
    <dbReference type="NCBI Taxonomy" id="1037355"/>
    <lineage>
        <taxon>Bacteria</taxon>
        <taxon>Pseudomonadati</taxon>
        <taxon>Bacteroidota</taxon>
        <taxon>Bacteroidia</taxon>
        <taxon>Bacteroidales</taxon>
        <taxon>Tannerellaceae</taxon>
        <taxon>Parabacteroides</taxon>
    </lineage>
</organism>